<gene>
    <name evidence="2" type="ORF">ACFQ5X_38370</name>
</gene>
<evidence type="ECO:0000313" key="2">
    <source>
        <dbReference type="EMBL" id="MFD1311655.1"/>
    </source>
</evidence>
<keyword evidence="1" id="KW-1133">Transmembrane helix</keyword>
<protein>
    <recommendedName>
        <fullName evidence="4">Integral membrane protein</fullName>
    </recommendedName>
</protein>
<comment type="caution">
    <text evidence="2">The sequence shown here is derived from an EMBL/GenBank/DDBJ whole genome shotgun (WGS) entry which is preliminary data.</text>
</comment>
<keyword evidence="3" id="KW-1185">Reference proteome</keyword>
<evidence type="ECO:0000256" key="1">
    <source>
        <dbReference type="SAM" id="Phobius"/>
    </source>
</evidence>
<keyword evidence="1" id="KW-0472">Membrane</keyword>
<dbReference type="Proteomes" id="UP001597058">
    <property type="component" value="Unassembled WGS sequence"/>
</dbReference>
<dbReference type="EMBL" id="JBHTMM010000086">
    <property type="protein sequence ID" value="MFD1311655.1"/>
    <property type="molecule type" value="Genomic_DNA"/>
</dbReference>
<feature type="transmembrane region" description="Helical" evidence="1">
    <location>
        <begin position="47"/>
        <end position="66"/>
    </location>
</feature>
<organism evidence="2 3">
    <name type="scientific">Streptomyces kaempferi</name>
    <dbReference type="NCBI Taxonomy" id="333725"/>
    <lineage>
        <taxon>Bacteria</taxon>
        <taxon>Bacillati</taxon>
        <taxon>Actinomycetota</taxon>
        <taxon>Actinomycetes</taxon>
        <taxon>Kitasatosporales</taxon>
        <taxon>Streptomycetaceae</taxon>
        <taxon>Streptomyces</taxon>
    </lineage>
</organism>
<name>A0ABW3XQR4_9ACTN</name>
<sequence>MAVDAQDGLIRVAPFERVSAVMTAAGAVLSEGVLLALIGTAQSLETLLVGTVVVILVSLAMLPLSFRLPGRRRRKYERAARIDSVAELLEGQDVARRLSLWRAAGIVGMSACWMMLLGLMFHEVMPPVMLVPLAVVLWARSRATADWERANGAALWQRVPGLLWNRSPVFRVPADGGM</sequence>
<keyword evidence="1" id="KW-0812">Transmembrane</keyword>
<accession>A0ABW3XQR4</accession>
<evidence type="ECO:0008006" key="4">
    <source>
        <dbReference type="Google" id="ProtNLM"/>
    </source>
</evidence>
<reference evidence="3" key="1">
    <citation type="journal article" date="2019" name="Int. J. Syst. Evol. Microbiol.">
        <title>The Global Catalogue of Microorganisms (GCM) 10K type strain sequencing project: providing services to taxonomists for standard genome sequencing and annotation.</title>
        <authorList>
            <consortium name="The Broad Institute Genomics Platform"/>
            <consortium name="The Broad Institute Genome Sequencing Center for Infectious Disease"/>
            <person name="Wu L."/>
            <person name="Ma J."/>
        </authorList>
    </citation>
    <scope>NUCLEOTIDE SEQUENCE [LARGE SCALE GENOMIC DNA]</scope>
    <source>
        <strain evidence="3">CGMCC 4.7020</strain>
    </source>
</reference>
<dbReference type="RefSeq" id="WP_381330378.1">
    <property type="nucleotide sequence ID" value="NZ_JBHTMM010000086.1"/>
</dbReference>
<feature type="transmembrane region" description="Helical" evidence="1">
    <location>
        <begin position="100"/>
        <end position="121"/>
    </location>
</feature>
<evidence type="ECO:0000313" key="3">
    <source>
        <dbReference type="Proteomes" id="UP001597058"/>
    </source>
</evidence>
<proteinExistence type="predicted"/>
<feature type="transmembrane region" description="Helical" evidence="1">
    <location>
        <begin position="20"/>
        <end position="41"/>
    </location>
</feature>